<dbReference type="InterPro" id="IPR004681">
    <property type="entry name" value="TRAP_DctM"/>
</dbReference>
<feature type="transmembrane region" description="Helical" evidence="8">
    <location>
        <begin position="32"/>
        <end position="61"/>
    </location>
</feature>
<sequence length="142" mass="15669">FGATVLAGAFSLSGGNRFVANAIVGMDVAPIVIILMMMCIFFILGMFMYWIGIVLLTMPVFMPIVKQLGYDPIWFGILFSVNMQISFLTPPFGSAAFYLKSVAPPEIDLVTIYRSFGPFILLQAMILAILVAFPQISLFLVR</sequence>
<proteinExistence type="predicted"/>
<feature type="transmembrane region" description="Helical" evidence="8">
    <location>
        <begin position="73"/>
        <end position="99"/>
    </location>
</feature>
<keyword evidence="4 8" id="KW-0812">Transmembrane</keyword>
<name>A0A6B0Y593_9RHOB</name>
<feature type="transmembrane region" description="Helical" evidence="8">
    <location>
        <begin position="119"/>
        <end position="141"/>
    </location>
</feature>
<evidence type="ECO:0000259" key="9">
    <source>
        <dbReference type="Pfam" id="PF06808"/>
    </source>
</evidence>
<dbReference type="Pfam" id="PF06808">
    <property type="entry name" value="DctM"/>
    <property type="match status" value="1"/>
</dbReference>
<dbReference type="PANTHER" id="PTHR33362">
    <property type="entry name" value="SIALIC ACID TRAP TRANSPORTER PERMEASE PROTEIN SIAT-RELATED"/>
    <property type="match status" value="1"/>
</dbReference>
<comment type="caution">
    <text evidence="10">The sequence shown here is derived from an EMBL/GenBank/DDBJ whole genome shotgun (WGS) entry which is preliminary data.</text>
</comment>
<protein>
    <submittedName>
        <fullName evidence="10">TRAP transporter large permease subunit</fullName>
    </submittedName>
</protein>
<evidence type="ECO:0000256" key="8">
    <source>
        <dbReference type="SAM" id="Phobius"/>
    </source>
</evidence>
<keyword evidence="2" id="KW-1003">Cell membrane</keyword>
<reference evidence="10" key="1">
    <citation type="submission" date="2019-09" db="EMBL/GenBank/DDBJ databases">
        <title>Characterisation of the sponge microbiome using genome-centric metagenomics.</title>
        <authorList>
            <person name="Engelberts J.P."/>
            <person name="Robbins S.J."/>
            <person name="De Goeij J.M."/>
            <person name="Aranda M."/>
            <person name="Bell S.C."/>
            <person name="Webster N.S."/>
        </authorList>
    </citation>
    <scope>NUCLEOTIDE SEQUENCE</scope>
    <source>
        <strain evidence="10">SB0664_bin_43</strain>
    </source>
</reference>
<keyword evidence="7" id="KW-0813">Transport</keyword>
<keyword evidence="5 8" id="KW-1133">Transmembrane helix</keyword>
<accession>A0A6B0Y593</accession>
<evidence type="ECO:0000256" key="6">
    <source>
        <dbReference type="ARBA" id="ARBA00023136"/>
    </source>
</evidence>
<comment type="subcellular location">
    <subcellularLocation>
        <location evidence="1 7">Cell inner membrane</location>
        <topology evidence="1 7">Multi-pass membrane protein</topology>
    </subcellularLocation>
</comment>
<feature type="domain" description="TRAP C4-dicarboxylate transport system permease DctM subunit" evidence="9">
    <location>
        <begin position="2"/>
        <end position="136"/>
    </location>
</feature>
<gene>
    <name evidence="10" type="ORF">F4Y60_12550</name>
</gene>
<dbReference type="GO" id="GO:0005886">
    <property type="term" value="C:plasma membrane"/>
    <property type="evidence" value="ECO:0007669"/>
    <property type="project" value="UniProtKB-SubCell"/>
</dbReference>
<organism evidence="10">
    <name type="scientific">Boseongicola sp. SB0664_bin_43</name>
    <dbReference type="NCBI Taxonomy" id="2604844"/>
    <lineage>
        <taxon>Bacteria</taxon>
        <taxon>Pseudomonadati</taxon>
        <taxon>Pseudomonadota</taxon>
        <taxon>Alphaproteobacteria</taxon>
        <taxon>Rhodobacterales</taxon>
        <taxon>Paracoccaceae</taxon>
        <taxon>Boseongicola</taxon>
    </lineage>
</organism>
<evidence type="ECO:0000256" key="5">
    <source>
        <dbReference type="ARBA" id="ARBA00022989"/>
    </source>
</evidence>
<evidence type="ECO:0000256" key="1">
    <source>
        <dbReference type="ARBA" id="ARBA00004429"/>
    </source>
</evidence>
<evidence type="ECO:0000256" key="3">
    <source>
        <dbReference type="ARBA" id="ARBA00022519"/>
    </source>
</evidence>
<dbReference type="InterPro" id="IPR010656">
    <property type="entry name" value="DctM"/>
</dbReference>
<evidence type="ECO:0000313" key="10">
    <source>
        <dbReference type="EMBL" id="MXY34889.1"/>
    </source>
</evidence>
<evidence type="ECO:0000256" key="4">
    <source>
        <dbReference type="ARBA" id="ARBA00022692"/>
    </source>
</evidence>
<dbReference type="AlphaFoldDB" id="A0A6B0Y593"/>
<evidence type="ECO:0000256" key="2">
    <source>
        <dbReference type="ARBA" id="ARBA00022475"/>
    </source>
</evidence>
<comment type="function">
    <text evidence="7">Part of the tripartite ATP-independent periplasmic (TRAP) transport system.</text>
</comment>
<keyword evidence="6 8" id="KW-0472">Membrane</keyword>
<dbReference type="PANTHER" id="PTHR33362:SF7">
    <property type="entry name" value="SLL1103 PROTEIN"/>
    <property type="match status" value="1"/>
</dbReference>
<evidence type="ECO:0000256" key="7">
    <source>
        <dbReference type="RuleBase" id="RU369079"/>
    </source>
</evidence>
<keyword evidence="3 7" id="KW-0997">Cell inner membrane</keyword>
<dbReference type="GO" id="GO:0022857">
    <property type="term" value="F:transmembrane transporter activity"/>
    <property type="evidence" value="ECO:0007669"/>
    <property type="project" value="UniProtKB-UniRule"/>
</dbReference>
<feature type="non-terminal residue" evidence="10">
    <location>
        <position position="1"/>
    </location>
</feature>
<dbReference type="EMBL" id="VXRY01000516">
    <property type="protein sequence ID" value="MXY34889.1"/>
    <property type="molecule type" value="Genomic_DNA"/>
</dbReference>